<dbReference type="InterPro" id="IPR017871">
    <property type="entry name" value="ABC_transporter-like_CS"/>
</dbReference>
<dbReference type="GO" id="GO:0005886">
    <property type="term" value="C:plasma membrane"/>
    <property type="evidence" value="ECO:0007669"/>
    <property type="project" value="UniProtKB-SubCell"/>
</dbReference>
<evidence type="ECO:0000256" key="6">
    <source>
        <dbReference type="ARBA" id="ARBA00022840"/>
    </source>
</evidence>
<name>A0AAE3E3I7_9FIRM</name>
<gene>
    <name evidence="10" type="ORF">LKD48_05970</name>
</gene>
<dbReference type="PIRSF" id="PIRSF039085">
    <property type="entry name" value="ABC_ATPase_HisP"/>
    <property type="match status" value="1"/>
</dbReference>
<evidence type="ECO:0000259" key="9">
    <source>
        <dbReference type="PROSITE" id="PS50893"/>
    </source>
</evidence>
<dbReference type="AlphaFoldDB" id="A0AAE3E3I7"/>
<sequence>MAVQNNKAEGTVLLEMKHVKKSFDKSGVLKDISLKVREGQVVSIIGPSGSGKSTLLRCATLLEKMDAGELIYLGEKAAWEQDDKKGQKRCVYAPKDKLKQIRSYFGLVFQSFNLFPHYSVMKNIIDAPVCVNHVSKNEAKERAKKLLAQLGLSDKENAYPCQLSGGQQQRVSIARALALQPKILFFDEPTSALDPELTAEVLKVIRQLAQNHMTMIIVTHEMQFAKEVSDHIVFMEQGVIVEEGTPDELFSSENARVREFIGKVSA</sequence>
<dbReference type="PROSITE" id="PS00211">
    <property type="entry name" value="ABC_TRANSPORTER_1"/>
    <property type="match status" value="1"/>
</dbReference>
<keyword evidence="11" id="KW-1185">Reference proteome</keyword>
<dbReference type="Gene3D" id="3.40.50.300">
    <property type="entry name" value="P-loop containing nucleotide triphosphate hydrolases"/>
    <property type="match status" value="1"/>
</dbReference>
<dbReference type="SMART" id="SM00382">
    <property type="entry name" value="AAA"/>
    <property type="match status" value="1"/>
</dbReference>
<accession>A0AAE3E3I7</accession>
<dbReference type="InterPro" id="IPR003593">
    <property type="entry name" value="AAA+_ATPase"/>
</dbReference>
<dbReference type="PANTHER" id="PTHR43166:SF9">
    <property type="entry name" value="GLUTAMATE_ASPARTATE IMPORT ATP-BINDING PROTEIN GLTL"/>
    <property type="match status" value="1"/>
</dbReference>
<evidence type="ECO:0000256" key="8">
    <source>
        <dbReference type="ARBA" id="ARBA00023136"/>
    </source>
</evidence>
<reference evidence="10 11" key="1">
    <citation type="submission" date="2021-10" db="EMBL/GenBank/DDBJ databases">
        <title>Anaerobic single-cell dispensing facilitates the cultivation of human gut bacteria.</title>
        <authorList>
            <person name="Afrizal A."/>
        </authorList>
    </citation>
    <scope>NUCLEOTIDE SEQUENCE [LARGE SCALE GENOMIC DNA]</scope>
    <source>
        <strain evidence="10 11">CLA-AA-H224</strain>
    </source>
</reference>
<organism evidence="10 11">
    <name type="scientific">Anthropogastromicrobium aceti</name>
    <dbReference type="NCBI Taxonomy" id="2981768"/>
    <lineage>
        <taxon>Bacteria</taxon>
        <taxon>Bacillati</taxon>
        <taxon>Bacillota</taxon>
        <taxon>Clostridia</taxon>
        <taxon>Lachnospirales</taxon>
        <taxon>Lachnospiraceae</taxon>
        <taxon>Anthropogastromicrobium</taxon>
    </lineage>
</organism>
<dbReference type="GO" id="GO:0015424">
    <property type="term" value="F:ABC-type amino acid transporter activity"/>
    <property type="evidence" value="ECO:0007669"/>
    <property type="project" value="InterPro"/>
</dbReference>
<dbReference type="InterPro" id="IPR050086">
    <property type="entry name" value="MetN_ABC_transporter-like"/>
</dbReference>
<feature type="domain" description="ABC transporter" evidence="9">
    <location>
        <begin position="14"/>
        <end position="262"/>
    </location>
</feature>
<dbReference type="Pfam" id="PF00005">
    <property type="entry name" value="ABC_tran"/>
    <property type="match status" value="1"/>
</dbReference>
<evidence type="ECO:0000256" key="5">
    <source>
        <dbReference type="ARBA" id="ARBA00022741"/>
    </source>
</evidence>
<comment type="caution">
    <text evidence="10">The sequence shown here is derived from an EMBL/GenBank/DDBJ whole genome shotgun (WGS) entry which is preliminary data.</text>
</comment>
<evidence type="ECO:0000313" key="10">
    <source>
        <dbReference type="EMBL" id="MCC2221195.1"/>
    </source>
</evidence>
<keyword evidence="6 10" id="KW-0067">ATP-binding</keyword>
<dbReference type="Proteomes" id="UP001198200">
    <property type="component" value="Unassembled WGS sequence"/>
</dbReference>
<dbReference type="GO" id="GO:0005524">
    <property type="term" value="F:ATP binding"/>
    <property type="evidence" value="ECO:0007669"/>
    <property type="project" value="UniProtKB-KW"/>
</dbReference>
<evidence type="ECO:0000256" key="4">
    <source>
        <dbReference type="ARBA" id="ARBA00022475"/>
    </source>
</evidence>
<dbReference type="CDD" id="cd03262">
    <property type="entry name" value="ABC_HisP_GlnQ"/>
    <property type="match status" value="1"/>
</dbReference>
<protein>
    <submittedName>
        <fullName evidence="10">Amino acid ABC transporter ATP-binding protein</fullName>
    </submittedName>
</protein>
<evidence type="ECO:0000256" key="3">
    <source>
        <dbReference type="ARBA" id="ARBA00022448"/>
    </source>
</evidence>
<keyword evidence="4" id="KW-1003">Cell membrane</keyword>
<dbReference type="SUPFAM" id="SSF52540">
    <property type="entry name" value="P-loop containing nucleoside triphosphate hydrolases"/>
    <property type="match status" value="1"/>
</dbReference>
<dbReference type="EMBL" id="JAJEQN010000011">
    <property type="protein sequence ID" value="MCC2221195.1"/>
    <property type="molecule type" value="Genomic_DNA"/>
</dbReference>
<keyword evidence="8" id="KW-0472">Membrane</keyword>
<dbReference type="PANTHER" id="PTHR43166">
    <property type="entry name" value="AMINO ACID IMPORT ATP-BINDING PROTEIN"/>
    <property type="match status" value="1"/>
</dbReference>
<proteinExistence type="inferred from homology"/>
<keyword evidence="7" id="KW-0029">Amino-acid transport</keyword>
<comment type="similarity">
    <text evidence="2">Belongs to the ABC transporter superfamily.</text>
</comment>
<dbReference type="InterPro" id="IPR003439">
    <property type="entry name" value="ABC_transporter-like_ATP-bd"/>
</dbReference>
<keyword evidence="3" id="KW-0813">Transport</keyword>
<dbReference type="InterPro" id="IPR027417">
    <property type="entry name" value="P-loop_NTPase"/>
</dbReference>
<dbReference type="RefSeq" id="WP_227101938.1">
    <property type="nucleotide sequence ID" value="NZ_JAJEQN010000011.1"/>
</dbReference>
<evidence type="ECO:0000256" key="7">
    <source>
        <dbReference type="ARBA" id="ARBA00022970"/>
    </source>
</evidence>
<keyword evidence="5" id="KW-0547">Nucleotide-binding</keyword>
<evidence type="ECO:0000256" key="1">
    <source>
        <dbReference type="ARBA" id="ARBA00004202"/>
    </source>
</evidence>
<dbReference type="PROSITE" id="PS50893">
    <property type="entry name" value="ABC_TRANSPORTER_2"/>
    <property type="match status" value="1"/>
</dbReference>
<dbReference type="InterPro" id="IPR030679">
    <property type="entry name" value="ABC_ATPase_HisP-typ"/>
</dbReference>
<evidence type="ECO:0000313" key="11">
    <source>
        <dbReference type="Proteomes" id="UP001198200"/>
    </source>
</evidence>
<comment type="subcellular location">
    <subcellularLocation>
        <location evidence="1">Cell membrane</location>
        <topology evidence="1">Peripheral membrane protein</topology>
    </subcellularLocation>
</comment>
<evidence type="ECO:0000256" key="2">
    <source>
        <dbReference type="ARBA" id="ARBA00005417"/>
    </source>
</evidence>
<dbReference type="GO" id="GO:0016887">
    <property type="term" value="F:ATP hydrolysis activity"/>
    <property type="evidence" value="ECO:0007669"/>
    <property type="project" value="InterPro"/>
</dbReference>